<accession>A0A9P5Y0I9</accession>
<evidence type="ECO:0000313" key="4">
    <source>
        <dbReference type="Proteomes" id="UP000807353"/>
    </source>
</evidence>
<evidence type="ECO:0000256" key="1">
    <source>
        <dbReference type="SAM" id="Phobius"/>
    </source>
</evidence>
<proteinExistence type="predicted"/>
<evidence type="ECO:0000313" key="3">
    <source>
        <dbReference type="EMBL" id="KAF9461058.1"/>
    </source>
</evidence>
<dbReference type="PANTHER" id="PTHR40465:SF1">
    <property type="entry name" value="DUF6534 DOMAIN-CONTAINING PROTEIN"/>
    <property type="match status" value="1"/>
</dbReference>
<feature type="transmembrane region" description="Helical" evidence="1">
    <location>
        <begin position="48"/>
        <end position="69"/>
    </location>
</feature>
<feature type="transmembrane region" description="Helical" evidence="1">
    <location>
        <begin position="89"/>
        <end position="109"/>
    </location>
</feature>
<dbReference type="Pfam" id="PF20152">
    <property type="entry name" value="DUF6534"/>
    <property type="match status" value="1"/>
</dbReference>
<name>A0A9P5Y0I9_9AGAR</name>
<dbReference type="InterPro" id="IPR045339">
    <property type="entry name" value="DUF6534"/>
</dbReference>
<feature type="domain" description="DUF6534" evidence="2">
    <location>
        <begin position="162"/>
        <end position="242"/>
    </location>
</feature>
<keyword evidence="4" id="KW-1185">Reference proteome</keyword>
<gene>
    <name evidence="3" type="ORF">BDZ94DRAFT_1168397</name>
</gene>
<organism evidence="3 4">
    <name type="scientific">Collybia nuda</name>
    <dbReference type="NCBI Taxonomy" id="64659"/>
    <lineage>
        <taxon>Eukaryota</taxon>
        <taxon>Fungi</taxon>
        <taxon>Dikarya</taxon>
        <taxon>Basidiomycota</taxon>
        <taxon>Agaricomycotina</taxon>
        <taxon>Agaricomycetes</taxon>
        <taxon>Agaricomycetidae</taxon>
        <taxon>Agaricales</taxon>
        <taxon>Tricholomatineae</taxon>
        <taxon>Clitocybaceae</taxon>
        <taxon>Collybia</taxon>
    </lineage>
</organism>
<feature type="transmembrane region" description="Helical" evidence="1">
    <location>
        <begin position="116"/>
        <end position="133"/>
    </location>
</feature>
<comment type="caution">
    <text evidence="3">The sequence shown here is derived from an EMBL/GenBank/DDBJ whole genome shotgun (WGS) entry which is preliminary data.</text>
</comment>
<dbReference type="Proteomes" id="UP000807353">
    <property type="component" value="Unassembled WGS sequence"/>
</dbReference>
<sequence>MATVVDVPKTFGALLLGGLFAAVLSGVVAVQVIVYFKLYPSDAFRTKLLVLVIWFLDTCHTGFIWAALWEYFIQQYGEREGIDFIPWNIALTIVFTAVLTFFVHWYGIFVVSQRNWFITIPIVSYHPFLRFVLTTNRLHFHSFNKFALHVRWLFTLGLALSSCVDIIITCSLFYLLQTSRTGAASLNIVIDSLIRYAFETGSLTCAGTIVSMVCWVAMRNNLIFMGLHFVISKFYANSLLVT</sequence>
<evidence type="ECO:0000259" key="2">
    <source>
        <dbReference type="Pfam" id="PF20152"/>
    </source>
</evidence>
<feature type="transmembrane region" description="Helical" evidence="1">
    <location>
        <begin position="153"/>
        <end position="176"/>
    </location>
</feature>
<keyword evidence="1" id="KW-0472">Membrane</keyword>
<keyword evidence="1" id="KW-0812">Transmembrane</keyword>
<protein>
    <recommendedName>
        <fullName evidence="2">DUF6534 domain-containing protein</fullName>
    </recommendedName>
</protein>
<keyword evidence="1" id="KW-1133">Transmembrane helix</keyword>
<feature type="transmembrane region" description="Helical" evidence="1">
    <location>
        <begin position="12"/>
        <end position="36"/>
    </location>
</feature>
<reference evidence="3" key="1">
    <citation type="submission" date="2020-11" db="EMBL/GenBank/DDBJ databases">
        <authorList>
            <consortium name="DOE Joint Genome Institute"/>
            <person name="Ahrendt S."/>
            <person name="Riley R."/>
            <person name="Andreopoulos W."/>
            <person name="Labutti K."/>
            <person name="Pangilinan J."/>
            <person name="Ruiz-Duenas F.J."/>
            <person name="Barrasa J.M."/>
            <person name="Sanchez-Garcia M."/>
            <person name="Camarero S."/>
            <person name="Miyauchi S."/>
            <person name="Serrano A."/>
            <person name="Linde D."/>
            <person name="Babiker R."/>
            <person name="Drula E."/>
            <person name="Ayuso-Fernandez I."/>
            <person name="Pacheco R."/>
            <person name="Padilla G."/>
            <person name="Ferreira P."/>
            <person name="Barriuso J."/>
            <person name="Kellner H."/>
            <person name="Castanera R."/>
            <person name="Alfaro M."/>
            <person name="Ramirez L."/>
            <person name="Pisabarro A.G."/>
            <person name="Kuo A."/>
            <person name="Tritt A."/>
            <person name="Lipzen A."/>
            <person name="He G."/>
            <person name="Yan M."/>
            <person name="Ng V."/>
            <person name="Cullen D."/>
            <person name="Martin F."/>
            <person name="Rosso M.-N."/>
            <person name="Henrissat B."/>
            <person name="Hibbett D."/>
            <person name="Martinez A.T."/>
            <person name="Grigoriev I.V."/>
        </authorList>
    </citation>
    <scope>NUCLEOTIDE SEQUENCE</scope>
    <source>
        <strain evidence="3">CBS 247.69</strain>
    </source>
</reference>
<dbReference type="PANTHER" id="PTHR40465">
    <property type="entry name" value="CHROMOSOME 1, WHOLE GENOME SHOTGUN SEQUENCE"/>
    <property type="match status" value="1"/>
</dbReference>
<feature type="transmembrane region" description="Helical" evidence="1">
    <location>
        <begin position="196"/>
        <end position="218"/>
    </location>
</feature>
<dbReference type="AlphaFoldDB" id="A0A9P5Y0I9"/>
<dbReference type="EMBL" id="MU150289">
    <property type="protein sequence ID" value="KAF9461058.1"/>
    <property type="molecule type" value="Genomic_DNA"/>
</dbReference>
<dbReference type="OrthoDB" id="3206554at2759"/>